<organism evidence="1 2">
    <name type="scientific">Candidatus Colwellbacteria bacterium RIFCSPLOWO2_12_FULL_43_11</name>
    <dbReference type="NCBI Taxonomy" id="1797693"/>
    <lineage>
        <taxon>Bacteria</taxon>
        <taxon>Candidatus Colwelliibacteriota</taxon>
    </lineage>
</organism>
<reference evidence="1 2" key="1">
    <citation type="journal article" date="2016" name="Nat. Commun.">
        <title>Thousands of microbial genomes shed light on interconnected biogeochemical processes in an aquifer system.</title>
        <authorList>
            <person name="Anantharaman K."/>
            <person name="Brown C.T."/>
            <person name="Hug L.A."/>
            <person name="Sharon I."/>
            <person name="Castelle C.J."/>
            <person name="Probst A.J."/>
            <person name="Thomas B.C."/>
            <person name="Singh A."/>
            <person name="Wilkins M.J."/>
            <person name="Karaoz U."/>
            <person name="Brodie E.L."/>
            <person name="Williams K.H."/>
            <person name="Hubbard S.S."/>
            <person name="Banfield J.F."/>
        </authorList>
    </citation>
    <scope>NUCLEOTIDE SEQUENCE [LARGE SCALE GENOMIC DNA]</scope>
</reference>
<evidence type="ECO:0000313" key="2">
    <source>
        <dbReference type="Proteomes" id="UP000176571"/>
    </source>
</evidence>
<evidence type="ECO:0000313" key="1">
    <source>
        <dbReference type="EMBL" id="OGY61275.1"/>
    </source>
</evidence>
<proteinExistence type="predicted"/>
<sequence length="519" mass="56118">MIELLIALGILALISTIVVLIINPTQLVAQARDAQRVSDLKRIDTAIQLNRNSLDETLIGYDTLPDNIVYVSLPDTNSILTDNCGTSGEYSLPALTTGWQYRCVASLTNLRKIDGNGWIPVTFTSVSTNPLLSLPVDPVNNSNYYYAYTKSNGSATVIESNKYVNEVASIDGGTQDNYFETAPITWIGSGGGSTGIGGEHWDAVDDVVSDDDYLNYIYSFSSNEQIDYYTLQNVFVPLPDRTSMTVHVQGSGCIVSLYFRVGVNVIAAPQAGGCNDLGDGNSIRPGRVHQETIGNPNGGDWNQNDLDNLEVGIGIKMHTAGYPGAITRVWVESRAGEILKPESDISVGIEGVYYTSGDTYTGHWGKVDEPLADSVSYVWTPSITEKRDTYTLSNTLVSGTTINSVIVRMYSHGCNPRPSLKLGGTEVYDESGAGACDRPALRSNWGLHESPAMSRPGGGSWMWADLNNLQVGAGIRRDDVFGYNGEISAVYVIINYDSGSRLILRPDGDVTTNIESAVP</sequence>
<name>A0A1G1Z9F0_9BACT</name>
<dbReference type="EMBL" id="MHJB01000012">
    <property type="protein sequence ID" value="OGY61275.1"/>
    <property type="molecule type" value="Genomic_DNA"/>
</dbReference>
<accession>A0A1G1Z9F0</accession>
<dbReference type="STRING" id="1797693.A3F99_00650"/>
<comment type="caution">
    <text evidence="1">The sequence shown here is derived from an EMBL/GenBank/DDBJ whole genome shotgun (WGS) entry which is preliminary data.</text>
</comment>
<gene>
    <name evidence="1" type="ORF">A3F99_00650</name>
</gene>
<protein>
    <submittedName>
        <fullName evidence="1">Uncharacterized protein</fullName>
    </submittedName>
</protein>
<dbReference type="Proteomes" id="UP000176571">
    <property type="component" value="Unassembled WGS sequence"/>
</dbReference>
<dbReference type="AlphaFoldDB" id="A0A1G1Z9F0"/>